<evidence type="ECO:0000313" key="2">
    <source>
        <dbReference type="EMBL" id="NMB91647.1"/>
    </source>
</evidence>
<keyword evidence="2" id="KW-0808">Transferase</keyword>
<dbReference type="PANTHER" id="PTHR34934:SF1">
    <property type="entry name" value="FLAVIN-DEPENDENT THYMIDYLATE SYNTHASE"/>
    <property type="match status" value="1"/>
</dbReference>
<dbReference type="PROSITE" id="PS51331">
    <property type="entry name" value="THYX"/>
    <property type="match status" value="1"/>
</dbReference>
<proteinExistence type="predicted"/>
<dbReference type="GO" id="GO:0006231">
    <property type="term" value="P:dTMP biosynthetic process"/>
    <property type="evidence" value="ECO:0007669"/>
    <property type="project" value="UniProtKB-UniRule"/>
</dbReference>
<comment type="caution">
    <text evidence="2">The sequence shown here is derived from an EMBL/GenBank/DDBJ whole genome shotgun (WGS) entry which is preliminary data.</text>
</comment>
<dbReference type="Gene3D" id="3.30.1360.170">
    <property type="match status" value="1"/>
</dbReference>
<dbReference type="InterPro" id="IPR003669">
    <property type="entry name" value="Thymidylate_synthase_ThyX"/>
</dbReference>
<dbReference type="Proteomes" id="UP000590542">
    <property type="component" value="Unassembled WGS sequence"/>
</dbReference>
<evidence type="ECO:0000256" key="1">
    <source>
        <dbReference type="NCBIfam" id="TIGR02170"/>
    </source>
</evidence>
<dbReference type="PANTHER" id="PTHR34934">
    <property type="entry name" value="FLAVIN-DEPENDENT THYMIDYLATE SYNTHASE"/>
    <property type="match status" value="1"/>
</dbReference>
<dbReference type="GO" id="GO:0032259">
    <property type="term" value="P:methylation"/>
    <property type="evidence" value="ECO:0007669"/>
    <property type="project" value="UniProtKB-KW"/>
</dbReference>
<organism evidence="2 3">
    <name type="scientific">candidate division WWE3 bacterium</name>
    <dbReference type="NCBI Taxonomy" id="2053526"/>
    <lineage>
        <taxon>Bacteria</taxon>
        <taxon>Katanobacteria</taxon>
    </lineage>
</organism>
<dbReference type="InterPro" id="IPR036098">
    <property type="entry name" value="Thymidylate_synthase_ThyX_sf"/>
</dbReference>
<dbReference type="GO" id="GO:0004799">
    <property type="term" value="F:thymidylate synthase activity"/>
    <property type="evidence" value="ECO:0007669"/>
    <property type="project" value="TreeGrafter"/>
</dbReference>
<gene>
    <name evidence="2" type="primary">thyX</name>
    <name evidence="2" type="ORF">GYA37_02230</name>
</gene>
<protein>
    <recommendedName>
        <fullName evidence="1">FAD-dependent thymidylate synthase</fullName>
        <ecNumber evidence="1">2.1.1.148</ecNumber>
    </recommendedName>
</protein>
<dbReference type="EC" id="2.1.1.148" evidence="1"/>
<accession>A0A7X9E7C9</accession>
<dbReference type="AlphaFoldDB" id="A0A7X9E7C9"/>
<name>A0A7X9E7C9_UNCKA</name>
<dbReference type="GO" id="GO:0050660">
    <property type="term" value="F:flavin adenine dinucleotide binding"/>
    <property type="evidence" value="ECO:0007669"/>
    <property type="project" value="UniProtKB-UniRule"/>
</dbReference>
<dbReference type="Pfam" id="PF02511">
    <property type="entry name" value="Thy1"/>
    <property type="match status" value="1"/>
</dbReference>
<keyword evidence="2" id="KW-0489">Methyltransferase</keyword>
<reference evidence="2 3" key="1">
    <citation type="journal article" date="2020" name="Biotechnol. Biofuels">
        <title>New insights from the biogas microbiome by comprehensive genome-resolved metagenomics of nearly 1600 species originating from multiple anaerobic digesters.</title>
        <authorList>
            <person name="Campanaro S."/>
            <person name="Treu L."/>
            <person name="Rodriguez-R L.M."/>
            <person name="Kovalovszki A."/>
            <person name="Ziels R.M."/>
            <person name="Maus I."/>
            <person name="Zhu X."/>
            <person name="Kougias P.G."/>
            <person name="Basile A."/>
            <person name="Luo G."/>
            <person name="Schluter A."/>
            <person name="Konstantinidis K.T."/>
            <person name="Angelidaki I."/>
        </authorList>
    </citation>
    <scope>NUCLEOTIDE SEQUENCE [LARGE SCALE GENOMIC DNA]</scope>
    <source>
        <strain evidence="2">AS27yjCOA_202</strain>
    </source>
</reference>
<dbReference type="CDD" id="cd20175">
    <property type="entry name" value="ThyX"/>
    <property type="match status" value="1"/>
</dbReference>
<dbReference type="NCBIfam" id="TIGR02170">
    <property type="entry name" value="thyX"/>
    <property type="match status" value="1"/>
</dbReference>
<evidence type="ECO:0000313" key="3">
    <source>
        <dbReference type="Proteomes" id="UP000590542"/>
    </source>
</evidence>
<dbReference type="GO" id="GO:0070402">
    <property type="term" value="F:NADPH binding"/>
    <property type="evidence" value="ECO:0007669"/>
    <property type="project" value="TreeGrafter"/>
</dbReference>
<dbReference type="EMBL" id="JAAZNV010000007">
    <property type="protein sequence ID" value="NMB91647.1"/>
    <property type="molecule type" value="Genomic_DNA"/>
</dbReference>
<dbReference type="GO" id="GO:0050797">
    <property type="term" value="F:thymidylate synthase (FAD) activity"/>
    <property type="evidence" value="ECO:0007669"/>
    <property type="project" value="UniProtKB-UniRule"/>
</dbReference>
<dbReference type="SUPFAM" id="SSF69796">
    <property type="entry name" value="Thymidylate synthase-complementing protein Thy1"/>
    <property type="match status" value="1"/>
</dbReference>
<sequence>MKIIQPKVFLIAEPHIMRGELGEFLKLVGAPEWHTDASSDAEELSELMGRVCYRSFAPGLNPNVTKIREGNAPYLANIIEQEHGSIFEHSQLSFVFANISRVFTHELVRHRVGVGISQESLRYVRLDSLSASIPTIIQETPEAMTIFTRTFEYLEKQQRELSQVFKLDNPETSFHQKKRATSAMRRIAPIGLATCIGWSANFRTLRWVLENRTQPAAEEEMRIVFGQVGEIVTKRYPSIFSDFTVEKVEGFDWYKPAHRKI</sequence>